<proteinExistence type="predicted"/>
<dbReference type="InterPro" id="IPR016181">
    <property type="entry name" value="Acyl_CoA_acyltransferase"/>
</dbReference>
<evidence type="ECO:0000313" key="1">
    <source>
        <dbReference type="EMBL" id="SCX88229.1"/>
    </source>
</evidence>
<evidence type="ECO:0008006" key="3">
    <source>
        <dbReference type="Google" id="ProtNLM"/>
    </source>
</evidence>
<dbReference type="STRING" id="336292.SAMN05660710_00101"/>
<dbReference type="RefSeq" id="WP_090739569.1">
    <property type="nucleotide sequence ID" value="NZ_FMVT01000001.1"/>
</dbReference>
<sequence length="131" mass="14262">MIREAREADIPRIIGMVEQLAAAVNGPQKVCRIRTGETLSGLITRPDGGVWISERGFIAGVITQTIISPDPVAVELGWWAADRSGLRLLRAFEAWARGHGATLIKLSCNGGPAQQILERSGYRVAEIQMVR</sequence>
<gene>
    <name evidence="1" type="ORF">SAMN05660710_00101</name>
</gene>
<dbReference type="Gene3D" id="3.40.630.30">
    <property type="match status" value="1"/>
</dbReference>
<protein>
    <recommendedName>
        <fullName evidence="3">N-acetyltransferase domain-containing protein</fullName>
    </recommendedName>
</protein>
<evidence type="ECO:0000313" key="2">
    <source>
        <dbReference type="Proteomes" id="UP000199502"/>
    </source>
</evidence>
<dbReference type="Proteomes" id="UP000199502">
    <property type="component" value="Unassembled WGS sequence"/>
</dbReference>
<dbReference type="EMBL" id="FMVT01000001">
    <property type="protein sequence ID" value="SCX88229.1"/>
    <property type="molecule type" value="Genomic_DNA"/>
</dbReference>
<keyword evidence="2" id="KW-1185">Reference proteome</keyword>
<dbReference type="SUPFAM" id="SSF55729">
    <property type="entry name" value="Acyl-CoA N-acyltransferases (Nat)"/>
    <property type="match status" value="1"/>
</dbReference>
<organism evidence="1 2">
    <name type="scientific">Paracoccus tibetensis</name>
    <dbReference type="NCBI Taxonomy" id="336292"/>
    <lineage>
        <taxon>Bacteria</taxon>
        <taxon>Pseudomonadati</taxon>
        <taxon>Pseudomonadota</taxon>
        <taxon>Alphaproteobacteria</taxon>
        <taxon>Rhodobacterales</taxon>
        <taxon>Paracoccaceae</taxon>
        <taxon>Paracoccus</taxon>
    </lineage>
</organism>
<name>A0A1G5BDL6_9RHOB</name>
<accession>A0A1G5BDL6</accession>
<reference evidence="1 2" key="1">
    <citation type="submission" date="2016-10" db="EMBL/GenBank/DDBJ databases">
        <authorList>
            <person name="de Groot N.N."/>
        </authorList>
    </citation>
    <scope>NUCLEOTIDE SEQUENCE [LARGE SCALE GENOMIC DNA]</scope>
    <source>
        <strain evidence="1 2">CGMCC 1.8925</strain>
    </source>
</reference>
<dbReference type="AlphaFoldDB" id="A0A1G5BDL6"/>